<accession>A0A2N9FRQ3</accession>
<reference evidence="2" key="1">
    <citation type="submission" date="2018-02" db="EMBL/GenBank/DDBJ databases">
        <authorList>
            <person name="Cohen D.B."/>
            <person name="Kent A.D."/>
        </authorList>
    </citation>
    <scope>NUCLEOTIDE SEQUENCE</scope>
</reference>
<sequence>MDTTATKEEPQIIDQWKKFKETRSLNQREMEPPPEEDEGEMSETEMLWKEMELAMASSYHLKTMRVQKPECPLGSRKVQVKFASMNTSWMKKLEFCAADAAICNTQAGTQMTSDAIKKIQHTSWMKIRSV</sequence>
<proteinExistence type="predicted"/>
<dbReference type="EMBL" id="OIVN01001068">
    <property type="protein sequence ID" value="SPC89424.1"/>
    <property type="molecule type" value="Genomic_DNA"/>
</dbReference>
<evidence type="ECO:0000313" key="2">
    <source>
        <dbReference type="EMBL" id="SPC89424.1"/>
    </source>
</evidence>
<feature type="compositionally biased region" description="Acidic residues" evidence="1">
    <location>
        <begin position="32"/>
        <end position="43"/>
    </location>
</feature>
<evidence type="ECO:0000256" key="1">
    <source>
        <dbReference type="SAM" id="MobiDB-lite"/>
    </source>
</evidence>
<organism evidence="2">
    <name type="scientific">Fagus sylvatica</name>
    <name type="common">Beechnut</name>
    <dbReference type="NCBI Taxonomy" id="28930"/>
    <lineage>
        <taxon>Eukaryota</taxon>
        <taxon>Viridiplantae</taxon>
        <taxon>Streptophyta</taxon>
        <taxon>Embryophyta</taxon>
        <taxon>Tracheophyta</taxon>
        <taxon>Spermatophyta</taxon>
        <taxon>Magnoliopsida</taxon>
        <taxon>eudicotyledons</taxon>
        <taxon>Gunneridae</taxon>
        <taxon>Pentapetalae</taxon>
        <taxon>rosids</taxon>
        <taxon>fabids</taxon>
        <taxon>Fagales</taxon>
        <taxon>Fagaceae</taxon>
        <taxon>Fagus</taxon>
    </lineage>
</organism>
<dbReference type="AlphaFoldDB" id="A0A2N9FRQ3"/>
<feature type="region of interest" description="Disordered" evidence="1">
    <location>
        <begin position="1"/>
        <end position="43"/>
    </location>
</feature>
<name>A0A2N9FRQ3_FAGSY</name>
<protein>
    <submittedName>
        <fullName evidence="2">Uncharacterized protein</fullName>
    </submittedName>
</protein>
<gene>
    <name evidence="2" type="ORF">FSB_LOCUS17306</name>
</gene>
<feature type="compositionally biased region" description="Basic and acidic residues" evidence="1">
    <location>
        <begin position="1"/>
        <end position="31"/>
    </location>
</feature>